<dbReference type="FunFam" id="3.30.565.10:FF:000003">
    <property type="entry name" value="DNA mismatch repair endonuclease MutL"/>
    <property type="match status" value="1"/>
</dbReference>
<dbReference type="GO" id="GO:0005524">
    <property type="term" value="F:ATP binding"/>
    <property type="evidence" value="ECO:0007669"/>
    <property type="project" value="InterPro"/>
</dbReference>
<dbReference type="FunFam" id="3.30.230.10:FF:000013">
    <property type="entry name" value="DNA mismatch repair endonuclease MutL"/>
    <property type="match status" value="1"/>
</dbReference>
<evidence type="ECO:0000259" key="8">
    <source>
        <dbReference type="SMART" id="SM01340"/>
    </source>
</evidence>
<dbReference type="Gene3D" id="3.30.565.10">
    <property type="entry name" value="Histidine kinase-like ATPase, C-terminal domain"/>
    <property type="match status" value="1"/>
</dbReference>
<evidence type="ECO:0000256" key="3">
    <source>
        <dbReference type="ARBA" id="ARBA00022763"/>
    </source>
</evidence>
<sequence>MPIRTLPPQLINQIAAGEVVERPASVIKELVENSLDAGARHIEIEIEQGGIKRLRVRDDGVGIPQQELNLALSRHATSKVTQFEDLEVLQSMGFRGEALPSISSVSRLRLTSRHQDAEQAWEVSGDGTDKTLQHKPAAHPQGTSVEVRDLFYNTPARRKFLRTEKTEFGHIQALVQRLALARFDVGFTLQHNRRAIFSLPPCDNRQQQEKRLLELLGAQFLEQALPIQEQAGDFSLSGWVARPGFSRAQADMQYFYVNQRMIRDKLVTHAVRQGFQDVLYHGRHPAYVLFFSLDPHKVDVNVHPTKHEVRFRDSRSVHDFIFRGLHRLLADTRPQASTESGQHEAVNLQPPVTVQGAVEHPYTPPRQQGLDWRVAERPTAYQAGFSAQQPIAADPDEAVTERQPQQVPPLGYALAQLHGVYILAQNQSGLILVDMHAAHERITYERLKQRYHGEGISHQPLLVPISVSVSVREADLAEDASDLLQRMGFEVSRSGRESLAIRSIPSLLRGADPEKMLRDILSDLIEHGSSQRVKEEIDQVLATVACHGSVRANRRLELDEMNALLRDMERTERADQCNHGRPTWTELTISELDRLFLRGR</sequence>
<dbReference type="InterPro" id="IPR002099">
    <property type="entry name" value="MutL/Mlh/PMS"/>
</dbReference>
<dbReference type="SMART" id="SM01340">
    <property type="entry name" value="DNA_mis_repair"/>
    <property type="match status" value="1"/>
</dbReference>
<dbReference type="InterPro" id="IPR038973">
    <property type="entry name" value="MutL/Mlh/Pms-like"/>
</dbReference>
<dbReference type="PANTHER" id="PTHR10073:SF12">
    <property type="entry name" value="DNA MISMATCH REPAIR PROTEIN MLH1"/>
    <property type="match status" value="1"/>
</dbReference>
<dbReference type="GO" id="GO:0030983">
    <property type="term" value="F:mismatched DNA binding"/>
    <property type="evidence" value="ECO:0007669"/>
    <property type="project" value="InterPro"/>
</dbReference>
<evidence type="ECO:0000256" key="6">
    <source>
        <dbReference type="SAM" id="MobiDB-lite"/>
    </source>
</evidence>
<organism evidence="9 10">
    <name type="scientific">Candidatus Thiodiazotropha lotti</name>
    <dbReference type="NCBI Taxonomy" id="2792787"/>
    <lineage>
        <taxon>Bacteria</taxon>
        <taxon>Pseudomonadati</taxon>
        <taxon>Pseudomonadota</taxon>
        <taxon>Gammaproteobacteria</taxon>
        <taxon>Chromatiales</taxon>
        <taxon>Sedimenticolaceae</taxon>
        <taxon>Candidatus Thiodiazotropha</taxon>
    </lineage>
</organism>
<dbReference type="CDD" id="cd16926">
    <property type="entry name" value="HATPase_MutL-MLH-PMS-like"/>
    <property type="match status" value="1"/>
</dbReference>
<feature type="domain" description="DNA mismatch repair protein S5" evidence="8">
    <location>
        <begin position="212"/>
        <end position="330"/>
    </location>
</feature>
<evidence type="ECO:0000313" key="10">
    <source>
        <dbReference type="Proteomes" id="UP000886687"/>
    </source>
</evidence>
<evidence type="ECO:0000259" key="7">
    <source>
        <dbReference type="SMART" id="SM00853"/>
    </source>
</evidence>
<dbReference type="Pfam" id="PF13589">
    <property type="entry name" value="HATPase_c_3"/>
    <property type="match status" value="1"/>
</dbReference>
<dbReference type="Proteomes" id="UP000886687">
    <property type="component" value="Unassembled WGS sequence"/>
</dbReference>
<accession>A0A9E4MYL6</accession>
<dbReference type="EMBL" id="JAEPDI010000003">
    <property type="protein sequence ID" value="MCG7938597.1"/>
    <property type="molecule type" value="Genomic_DNA"/>
</dbReference>
<dbReference type="InterPro" id="IPR036890">
    <property type="entry name" value="HATPase_C_sf"/>
</dbReference>
<keyword evidence="4 5" id="KW-0234">DNA repair</keyword>
<dbReference type="InterPro" id="IPR014790">
    <property type="entry name" value="MutL_C"/>
</dbReference>
<dbReference type="GO" id="GO:0140664">
    <property type="term" value="F:ATP-dependent DNA damage sensor activity"/>
    <property type="evidence" value="ECO:0007669"/>
    <property type="project" value="InterPro"/>
</dbReference>
<evidence type="ECO:0000256" key="4">
    <source>
        <dbReference type="ARBA" id="ARBA00023204"/>
    </source>
</evidence>
<dbReference type="InterPro" id="IPR013507">
    <property type="entry name" value="DNA_mismatch_S5_2-like"/>
</dbReference>
<dbReference type="InterPro" id="IPR020568">
    <property type="entry name" value="Ribosomal_Su5_D2-typ_SF"/>
</dbReference>
<dbReference type="InterPro" id="IPR020667">
    <property type="entry name" value="DNA_mismatch_repair_MutL"/>
</dbReference>
<evidence type="ECO:0000256" key="5">
    <source>
        <dbReference type="HAMAP-Rule" id="MF_00149"/>
    </source>
</evidence>
<comment type="caution">
    <text evidence="9">The sequence shown here is derived from an EMBL/GenBank/DDBJ whole genome shotgun (WGS) entry which is preliminary data.</text>
</comment>
<dbReference type="PANTHER" id="PTHR10073">
    <property type="entry name" value="DNA MISMATCH REPAIR PROTEIN MLH, PMS, MUTL"/>
    <property type="match status" value="1"/>
</dbReference>
<keyword evidence="3 5" id="KW-0227">DNA damage</keyword>
<dbReference type="CDD" id="cd03482">
    <property type="entry name" value="MutL_Trans_MutL"/>
    <property type="match status" value="1"/>
</dbReference>
<feature type="region of interest" description="Disordered" evidence="6">
    <location>
        <begin position="120"/>
        <end position="140"/>
    </location>
</feature>
<dbReference type="GO" id="GO:0016887">
    <property type="term" value="F:ATP hydrolysis activity"/>
    <property type="evidence" value="ECO:0007669"/>
    <property type="project" value="InterPro"/>
</dbReference>
<dbReference type="InterPro" id="IPR037198">
    <property type="entry name" value="MutL_C_sf"/>
</dbReference>
<dbReference type="SUPFAM" id="SSF118116">
    <property type="entry name" value="DNA mismatch repair protein MutL"/>
    <property type="match status" value="1"/>
</dbReference>
<dbReference type="GO" id="GO:0004519">
    <property type="term" value="F:endonuclease activity"/>
    <property type="evidence" value="ECO:0007669"/>
    <property type="project" value="UniProtKB-KW"/>
</dbReference>
<dbReference type="Pfam" id="PF01119">
    <property type="entry name" value="DNA_mis_repair"/>
    <property type="match status" value="1"/>
</dbReference>
<feature type="domain" description="MutL C-terminal dimerisation" evidence="7">
    <location>
        <begin position="413"/>
        <end position="556"/>
    </location>
</feature>
<dbReference type="SUPFAM" id="SSF55874">
    <property type="entry name" value="ATPase domain of HSP90 chaperone/DNA topoisomerase II/histidine kinase"/>
    <property type="match status" value="1"/>
</dbReference>
<keyword evidence="9" id="KW-0255">Endonuclease</keyword>
<evidence type="ECO:0000313" key="9">
    <source>
        <dbReference type="EMBL" id="MCG7938597.1"/>
    </source>
</evidence>
<evidence type="ECO:0000256" key="2">
    <source>
        <dbReference type="ARBA" id="ARBA00021975"/>
    </source>
</evidence>
<dbReference type="PROSITE" id="PS00058">
    <property type="entry name" value="DNA_MISMATCH_REPAIR_1"/>
    <property type="match status" value="1"/>
</dbReference>
<name>A0A9E4MYL6_9GAMM</name>
<comment type="similarity">
    <text evidence="1 5">Belongs to the DNA mismatch repair MutL/HexB family.</text>
</comment>
<gene>
    <name evidence="5 9" type="primary">mutL</name>
    <name evidence="9" type="ORF">JAZ04_07040</name>
</gene>
<dbReference type="AlphaFoldDB" id="A0A9E4MYL6"/>
<keyword evidence="9" id="KW-0540">Nuclease</keyword>
<dbReference type="SUPFAM" id="SSF54211">
    <property type="entry name" value="Ribosomal protein S5 domain 2-like"/>
    <property type="match status" value="1"/>
</dbReference>
<reference evidence="9" key="1">
    <citation type="journal article" date="2021" name="Proc. Natl. Acad. Sci. U.S.A.">
        <title>Global biogeography of chemosynthetic symbionts reveals both localized and globally distributed symbiont groups. .</title>
        <authorList>
            <person name="Osvatic J.T."/>
            <person name="Wilkins L.G.E."/>
            <person name="Leibrecht L."/>
            <person name="Leray M."/>
            <person name="Zauner S."/>
            <person name="Polzin J."/>
            <person name="Camacho Y."/>
            <person name="Gros O."/>
            <person name="van Gils J.A."/>
            <person name="Eisen J.A."/>
            <person name="Petersen J.M."/>
            <person name="Yuen B."/>
        </authorList>
    </citation>
    <scope>NUCLEOTIDE SEQUENCE</scope>
    <source>
        <strain evidence="9">MAGL173</strain>
    </source>
</reference>
<dbReference type="GO" id="GO:0006298">
    <property type="term" value="P:mismatch repair"/>
    <property type="evidence" value="ECO:0007669"/>
    <property type="project" value="UniProtKB-UniRule"/>
</dbReference>
<comment type="function">
    <text evidence="5">This protein is involved in the repair of mismatches in DNA. It is required for dam-dependent methyl-directed DNA mismatch repair. May act as a 'molecular matchmaker', a protein that promotes the formation of a stable complex between two or more DNA-binding proteins in an ATP-dependent manner without itself being part of a final effector complex.</text>
</comment>
<dbReference type="Pfam" id="PF08676">
    <property type="entry name" value="MutL_C"/>
    <property type="match status" value="1"/>
</dbReference>
<dbReference type="Gene3D" id="3.30.1370.100">
    <property type="entry name" value="MutL, C-terminal domain, regulatory subdomain"/>
    <property type="match status" value="1"/>
</dbReference>
<dbReference type="InterPro" id="IPR014762">
    <property type="entry name" value="DNA_mismatch_repair_CS"/>
</dbReference>
<dbReference type="NCBIfam" id="TIGR00585">
    <property type="entry name" value="mutl"/>
    <property type="match status" value="1"/>
</dbReference>
<dbReference type="InterPro" id="IPR042121">
    <property type="entry name" value="MutL_C_regsub"/>
</dbReference>
<dbReference type="Gene3D" id="3.30.1540.20">
    <property type="entry name" value="MutL, C-terminal domain, dimerisation subdomain"/>
    <property type="match status" value="1"/>
</dbReference>
<protein>
    <recommendedName>
        <fullName evidence="2 5">DNA mismatch repair protein MutL</fullName>
    </recommendedName>
</protein>
<dbReference type="InterPro" id="IPR014721">
    <property type="entry name" value="Ribsml_uS5_D2-typ_fold_subgr"/>
</dbReference>
<dbReference type="HAMAP" id="MF_00149">
    <property type="entry name" value="DNA_mis_repair"/>
    <property type="match status" value="1"/>
</dbReference>
<proteinExistence type="inferred from homology"/>
<dbReference type="Gene3D" id="3.30.230.10">
    <property type="match status" value="1"/>
</dbReference>
<dbReference type="SMART" id="SM00853">
    <property type="entry name" value="MutL_C"/>
    <property type="match status" value="1"/>
</dbReference>
<dbReference type="GO" id="GO:0032300">
    <property type="term" value="C:mismatch repair complex"/>
    <property type="evidence" value="ECO:0007669"/>
    <property type="project" value="InterPro"/>
</dbReference>
<keyword evidence="9" id="KW-0378">Hydrolase</keyword>
<evidence type="ECO:0000256" key="1">
    <source>
        <dbReference type="ARBA" id="ARBA00006082"/>
    </source>
</evidence>
<dbReference type="InterPro" id="IPR042120">
    <property type="entry name" value="MutL_C_dimsub"/>
</dbReference>